<feature type="transmembrane region" description="Helical" evidence="6">
    <location>
        <begin position="343"/>
        <end position="360"/>
    </location>
</feature>
<name>A0ABV9K740_9PORP</name>
<dbReference type="Proteomes" id="UP001596020">
    <property type="component" value="Unassembled WGS sequence"/>
</dbReference>
<keyword evidence="5 6" id="KW-0472">Membrane</keyword>
<feature type="transmembrane region" description="Helical" evidence="6">
    <location>
        <begin position="241"/>
        <end position="263"/>
    </location>
</feature>
<keyword evidence="4 6" id="KW-1133">Transmembrane helix</keyword>
<dbReference type="InterPro" id="IPR004477">
    <property type="entry name" value="ComEC_N"/>
</dbReference>
<feature type="transmembrane region" description="Helical" evidence="6">
    <location>
        <begin position="319"/>
        <end position="337"/>
    </location>
</feature>
<evidence type="ECO:0000256" key="4">
    <source>
        <dbReference type="ARBA" id="ARBA00022989"/>
    </source>
</evidence>
<evidence type="ECO:0000313" key="8">
    <source>
        <dbReference type="EMBL" id="MFC4666010.1"/>
    </source>
</evidence>
<keyword evidence="2" id="KW-1003">Cell membrane</keyword>
<keyword evidence="9" id="KW-1185">Reference proteome</keyword>
<dbReference type="EMBL" id="JBHSGO010000165">
    <property type="protein sequence ID" value="MFC4666010.1"/>
    <property type="molecule type" value="Genomic_DNA"/>
</dbReference>
<evidence type="ECO:0000256" key="5">
    <source>
        <dbReference type="ARBA" id="ARBA00023136"/>
    </source>
</evidence>
<evidence type="ECO:0000256" key="3">
    <source>
        <dbReference type="ARBA" id="ARBA00022692"/>
    </source>
</evidence>
<feature type="transmembrane region" description="Helical" evidence="6">
    <location>
        <begin position="466"/>
        <end position="487"/>
    </location>
</feature>
<evidence type="ECO:0000259" key="7">
    <source>
        <dbReference type="Pfam" id="PF03772"/>
    </source>
</evidence>
<accession>A0ABV9K740</accession>
<dbReference type="PANTHER" id="PTHR30619:SF1">
    <property type="entry name" value="RECOMBINATION PROTEIN 2"/>
    <property type="match status" value="1"/>
</dbReference>
<sequence>MWLTLAMMCGVFLYGAYPSIYLPCLLWGSFILSVSAYLIYGTRRRSSFISDILYLFLGFVLGASLSYVFTFKKRQLPPGEVVDVTLHIRSFGTLRPSGMRYYCHVLDCSDPILKGHNLAFYSGEDDLLPGSLIKLKVKLKGISSFFDQEEGKADLHGYGHWLLSKGMSGSAYALSDVVYLGSDDSSLKVKALLSNLSLRRSFSSLPLDAFSKESLLSMILGRGGMQSAHESDVSMSYRNCGASHILAVSGFHLGVVALLIYLLTYPLRLFCVRLPNLIILAAVWWFSWICGLSPSTIRAALMLSIYYISFLLPYPGDTLNILAVSAMILLFINPYMVYDYGFALSYVSVLSILVFMPLLRSFVSLENPLIDYLWSLFLVGVSVQPLVLPLCLYFFGSHALLGVIMNLPLAILSTLMIPLGVLRMLISFCSIRIPLLDQALCYLAEVNTSLLKYFTSSSLPQIEGRFPFLLVVILWLMFLGIATYCHIRLIEKQSSWLVPSRPQLS</sequence>
<feature type="transmembrane region" description="Helical" evidence="6">
    <location>
        <begin position="52"/>
        <end position="69"/>
    </location>
</feature>
<evidence type="ECO:0000256" key="2">
    <source>
        <dbReference type="ARBA" id="ARBA00022475"/>
    </source>
</evidence>
<keyword evidence="3 6" id="KW-0812">Transmembrane</keyword>
<proteinExistence type="predicted"/>
<comment type="subcellular location">
    <subcellularLocation>
        <location evidence="1">Cell membrane</location>
        <topology evidence="1">Multi-pass membrane protein</topology>
    </subcellularLocation>
</comment>
<dbReference type="PANTHER" id="PTHR30619">
    <property type="entry name" value="DNA INTERNALIZATION/COMPETENCE PROTEIN COMEC/REC2"/>
    <property type="match status" value="1"/>
</dbReference>
<feature type="domain" description="ComEC/Rec2-related protein" evidence="7">
    <location>
        <begin position="224"/>
        <end position="485"/>
    </location>
</feature>
<evidence type="ECO:0000256" key="6">
    <source>
        <dbReference type="SAM" id="Phobius"/>
    </source>
</evidence>
<evidence type="ECO:0000256" key="1">
    <source>
        <dbReference type="ARBA" id="ARBA00004651"/>
    </source>
</evidence>
<feature type="transmembrane region" description="Helical" evidence="6">
    <location>
        <begin position="20"/>
        <end position="40"/>
    </location>
</feature>
<reference evidence="9" key="1">
    <citation type="journal article" date="2019" name="Int. J. Syst. Evol. Microbiol.">
        <title>The Global Catalogue of Microorganisms (GCM) 10K type strain sequencing project: providing services to taxonomists for standard genome sequencing and annotation.</title>
        <authorList>
            <consortium name="The Broad Institute Genomics Platform"/>
            <consortium name="The Broad Institute Genome Sequencing Center for Infectious Disease"/>
            <person name="Wu L."/>
            <person name="Ma J."/>
        </authorList>
    </citation>
    <scope>NUCLEOTIDE SEQUENCE [LARGE SCALE GENOMIC DNA]</scope>
    <source>
        <strain evidence="9">CGMCC 4.7357</strain>
    </source>
</reference>
<protein>
    <submittedName>
        <fullName evidence="8">ComEC/Rec2 family competence protein</fullName>
    </submittedName>
</protein>
<feature type="transmembrane region" description="Helical" evidence="6">
    <location>
        <begin position="372"/>
        <end position="395"/>
    </location>
</feature>
<dbReference type="Pfam" id="PF03772">
    <property type="entry name" value="Competence"/>
    <property type="match status" value="1"/>
</dbReference>
<feature type="transmembrane region" description="Helical" evidence="6">
    <location>
        <begin position="401"/>
        <end position="422"/>
    </location>
</feature>
<comment type="caution">
    <text evidence="8">The sequence shown here is derived from an EMBL/GenBank/DDBJ whole genome shotgun (WGS) entry which is preliminary data.</text>
</comment>
<dbReference type="RefSeq" id="WP_380078658.1">
    <property type="nucleotide sequence ID" value="NZ_JBHSGO010000165.1"/>
</dbReference>
<dbReference type="InterPro" id="IPR052159">
    <property type="entry name" value="Competence_DNA_uptake"/>
</dbReference>
<dbReference type="NCBIfam" id="TIGR00360">
    <property type="entry name" value="ComEC_N-term"/>
    <property type="match status" value="1"/>
</dbReference>
<organism evidence="8 9">
    <name type="scientific">Falsiporphyromonas endometrii</name>
    <dbReference type="NCBI Taxonomy" id="1387297"/>
    <lineage>
        <taxon>Bacteria</taxon>
        <taxon>Pseudomonadati</taxon>
        <taxon>Bacteroidota</taxon>
        <taxon>Bacteroidia</taxon>
        <taxon>Bacteroidales</taxon>
        <taxon>Porphyromonadaceae</taxon>
        <taxon>Falsiporphyromonas</taxon>
    </lineage>
</organism>
<gene>
    <name evidence="8" type="ORF">ACFO3G_05280</name>
</gene>
<evidence type="ECO:0000313" key="9">
    <source>
        <dbReference type="Proteomes" id="UP001596020"/>
    </source>
</evidence>
<feature type="transmembrane region" description="Helical" evidence="6">
    <location>
        <begin position="270"/>
        <end position="289"/>
    </location>
</feature>